<evidence type="ECO:0000313" key="2">
    <source>
        <dbReference type="Proteomes" id="UP000655443"/>
    </source>
</evidence>
<gene>
    <name evidence="1" type="ORF">GCM10010339_63050</name>
</gene>
<dbReference type="InterPro" id="IPR011990">
    <property type="entry name" value="TPR-like_helical_dom_sf"/>
</dbReference>
<dbReference type="Gene3D" id="1.25.40.10">
    <property type="entry name" value="Tetratricopeptide repeat domain"/>
    <property type="match status" value="1"/>
</dbReference>
<organism evidence="1 2">
    <name type="scientific">Streptomyces alanosinicus</name>
    <dbReference type="NCBI Taxonomy" id="68171"/>
    <lineage>
        <taxon>Bacteria</taxon>
        <taxon>Bacillati</taxon>
        <taxon>Actinomycetota</taxon>
        <taxon>Actinomycetes</taxon>
        <taxon>Kitasatosporales</taxon>
        <taxon>Streptomycetaceae</taxon>
        <taxon>Streptomyces</taxon>
    </lineage>
</organism>
<reference evidence="1" key="2">
    <citation type="submission" date="2020-09" db="EMBL/GenBank/DDBJ databases">
        <authorList>
            <person name="Sun Q."/>
            <person name="Ohkuma M."/>
        </authorList>
    </citation>
    <scope>NUCLEOTIDE SEQUENCE</scope>
    <source>
        <strain evidence="1">JCM 4714</strain>
    </source>
</reference>
<sequence>MAEPFDTAALASGSALIFRDLKQYDEALAHAEQAVALRETGRAQSLAPSRITLVDIHVRRGDLDSTVSAGRNLLSMSPTLGSVRVMQQLDELRRLLEPH</sequence>
<comment type="caution">
    <text evidence="1">The sequence shown here is derived from an EMBL/GenBank/DDBJ whole genome shotgun (WGS) entry which is preliminary data.</text>
</comment>
<dbReference type="SUPFAM" id="SSF48452">
    <property type="entry name" value="TPR-like"/>
    <property type="match status" value="1"/>
</dbReference>
<dbReference type="RefSeq" id="WP_229882089.1">
    <property type="nucleotide sequence ID" value="NZ_BMVG01000020.1"/>
</dbReference>
<dbReference type="Proteomes" id="UP000655443">
    <property type="component" value="Unassembled WGS sequence"/>
</dbReference>
<evidence type="ECO:0000313" key="1">
    <source>
        <dbReference type="EMBL" id="GHE09714.1"/>
    </source>
</evidence>
<keyword evidence="2" id="KW-1185">Reference proteome</keyword>
<accession>A0A918YMN7</accession>
<evidence type="ECO:0008006" key="3">
    <source>
        <dbReference type="Google" id="ProtNLM"/>
    </source>
</evidence>
<name>A0A918YMN7_9ACTN</name>
<dbReference type="EMBL" id="BMVG01000020">
    <property type="protein sequence ID" value="GHE09714.1"/>
    <property type="molecule type" value="Genomic_DNA"/>
</dbReference>
<dbReference type="AlphaFoldDB" id="A0A918YMN7"/>
<reference evidence="1" key="1">
    <citation type="journal article" date="2014" name="Int. J. Syst. Evol. Microbiol.">
        <title>Complete genome sequence of Corynebacterium casei LMG S-19264T (=DSM 44701T), isolated from a smear-ripened cheese.</title>
        <authorList>
            <consortium name="US DOE Joint Genome Institute (JGI-PGF)"/>
            <person name="Walter F."/>
            <person name="Albersmeier A."/>
            <person name="Kalinowski J."/>
            <person name="Ruckert C."/>
        </authorList>
    </citation>
    <scope>NUCLEOTIDE SEQUENCE</scope>
    <source>
        <strain evidence="1">JCM 4714</strain>
    </source>
</reference>
<protein>
    <recommendedName>
        <fullName evidence="3">Tetratricopeptide repeat protein</fullName>
    </recommendedName>
</protein>
<proteinExistence type="predicted"/>